<dbReference type="InterPro" id="IPR050888">
    <property type="entry name" value="ZnF_C2H2-type_TF"/>
</dbReference>
<dbReference type="PANTHER" id="PTHR24406">
    <property type="entry name" value="TRANSCRIPTIONAL REPRESSOR CTCFL-RELATED"/>
    <property type="match status" value="1"/>
</dbReference>
<name>A0ABD0S4K0_LOXSC</name>
<evidence type="ECO:0000256" key="5">
    <source>
        <dbReference type="ARBA" id="ARBA00022833"/>
    </source>
</evidence>
<proteinExistence type="predicted"/>
<dbReference type="GO" id="GO:0008270">
    <property type="term" value="F:zinc ion binding"/>
    <property type="evidence" value="ECO:0007669"/>
    <property type="project" value="UniProtKB-KW"/>
</dbReference>
<keyword evidence="4 7" id="KW-0863">Zinc-finger</keyword>
<dbReference type="AlphaFoldDB" id="A0ABD0S4K0"/>
<dbReference type="FunFam" id="3.30.160.60:FF:000110">
    <property type="entry name" value="Zinc finger protein-like"/>
    <property type="match status" value="1"/>
</dbReference>
<keyword evidence="5" id="KW-0862">Zinc</keyword>
<sequence>MKKKPVKSTPKPKSQCHICHKMILGGSYNMKSHLYQHKLIAPRFQCTVCSKQYYRRDVFQKHLGTHTGNQKTHICDYCGREFVDKRNLVNHLKIHDVGVSDSKYYSCMACDASYCEERLLKYHIRKEHFNLQQKDLDVDKKMLNETWVERVLETEVCVQMTKVNNNVITIKKCGSVKIENQEEDKIDKNHFKQYMHSVFASKDKSQYSKAVCDYCNKEMLKKSLQSHIRERHLKLRRFKCETCLRSFKRHYQLADHICGKFRRRQEK</sequence>
<dbReference type="InterPro" id="IPR013087">
    <property type="entry name" value="Znf_C2H2_type"/>
</dbReference>
<evidence type="ECO:0000313" key="10">
    <source>
        <dbReference type="Proteomes" id="UP001549921"/>
    </source>
</evidence>
<protein>
    <recommendedName>
        <fullName evidence="8">C2H2-type domain-containing protein</fullName>
    </recommendedName>
</protein>
<dbReference type="GO" id="GO:0005634">
    <property type="term" value="C:nucleus"/>
    <property type="evidence" value="ECO:0007669"/>
    <property type="project" value="UniProtKB-SubCell"/>
</dbReference>
<organism evidence="9 10">
    <name type="scientific">Loxostege sticticalis</name>
    <name type="common">Beet webworm moth</name>
    <dbReference type="NCBI Taxonomy" id="481309"/>
    <lineage>
        <taxon>Eukaryota</taxon>
        <taxon>Metazoa</taxon>
        <taxon>Ecdysozoa</taxon>
        <taxon>Arthropoda</taxon>
        <taxon>Hexapoda</taxon>
        <taxon>Insecta</taxon>
        <taxon>Pterygota</taxon>
        <taxon>Neoptera</taxon>
        <taxon>Endopterygota</taxon>
        <taxon>Lepidoptera</taxon>
        <taxon>Glossata</taxon>
        <taxon>Ditrysia</taxon>
        <taxon>Pyraloidea</taxon>
        <taxon>Crambidae</taxon>
        <taxon>Pyraustinae</taxon>
        <taxon>Loxostege</taxon>
    </lineage>
</organism>
<feature type="domain" description="C2H2-type" evidence="8">
    <location>
        <begin position="105"/>
        <end position="133"/>
    </location>
</feature>
<evidence type="ECO:0000256" key="1">
    <source>
        <dbReference type="ARBA" id="ARBA00004123"/>
    </source>
</evidence>
<dbReference type="SUPFAM" id="SSF57667">
    <property type="entry name" value="beta-beta-alpha zinc fingers"/>
    <property type="match status" value="1"/>
</dbReference>
<accession>A0ABD0S4K0</accession>
<dbReference type="PROSITE" id="PS00028">
    <property type="entry name" value="ZINC_FINGER_C2H2_1"/>
    <property type="match status" value="3"/>
</dbReference>
<gene>
    <name evidence="9" type="ORF">ABMA28_012629</name>
</gene>
<evidence type="ECO:0000259" key="8">
    <source>
        <dbReference type="PROSITE" id="PS50157"/>
    </source>
</evidence>
<evidence type="ECO:0000313" key="9">
    <source>
        <dbReference type="EMBL" id="KAL0808972.1"/>
    </source>
</evidence>
<feature type="domain" description="C2H2-type" evidence="8">
    <location>
        <begin position="44"/>
        <end position="71"/>
    </location>
</feature>
<dbReference type="Gene3D" id="3.30.160.60">
    <property type="entry name" value="Classic Zinc Finger"/>
    <property type="match status" value="3"/>
</dbReference>
<feature type="domain" description="C2H2-type" evidence="8">
    <location>
        <begin position="238"/>
        <end position="267"/>
    </location>
</feature>
<dbReference type="Pfam" id="PF00096">
    <property type="entry name" value="zf-C2H2"/>
    <property type="match status" value="1"/>
</dbReference>
<evidence type="ECO:0000256" key="3">
    <source>
        <dbReference type="ARBA" id="ARBA00022737"/>
    </source>
</evidence>
<evidence type="ECO:0000256" key="7">
    <source>
        <dbReference type="PROSITE-ProRule" id="PRU00042"/>
    </source>
</evidence>
<comment type="caution">
    <text evidence="9">The sequence shown here is derived from an EMBL/GenBank/DDBJ whole genome shotgun (WGS) entry which is preliminary data.</text>
</comment>
<dbReference type="Proteomes" id="UP001549921">
    <property type="component" value="Unassembled WGS sequence"/>
</dbReference>
<evidence type="ECO:0000256" key="6">
    <source>
        <dbReference type="ARBA" id="ARBA00023242"/>
    </source>
</evidence>
<evidence type="ECO:0000256" key="4">
    <source>
        <dbReference type="ARBA" id="ARBA00022771"/>
    </source>
</evidence>
<reference evidence="9 10" key="1">
    <citation type="submission" date="2024-06" db="EMBL/GenBank/DDBJ databases">
        <title>A chromosome-level genome assembly of beet webworm, Loxostege sticticalis.</title>
        <authorList>
            <person name="Zhang Y."/>
        </authorList>
    </citation>
    <scope>NUCLEOTIDE SEQUENCE [LARGE SCALE GENOMIC DNA]</scope>
    <source>
        <strain evidence="9">AQ028</strain>
        <tissue evidence="9">Male pupae</tissue>
    </source>
</reference>
<dbReference type="EMBL" id="JBEDNZ010000030">
    <property type="protein sequence ID" value="KAL0808972.1"/>
    <property type="molecule type" value="Genomic_DNA"/>
</dbReference>
<dbReference type="SMART" id="SM00355">
    <property type="entry name" value="ZnF_C2H2"/>
    <property type="match status" value="6"/>
</dbReference>
<keyword evidence="2" id="KW-0479">Metal-binding</keyword>
<dbReference type="PROSITE" id="PS50157">
    <property type="entry name" value="ZINC_FINGER_C2H2_2"/>
    <property type="match status" value="4"/>
</dbReference>
<dbReference type="InterPro" id="IPR036236">
    <property type="entry name" value="Znf_C2H2_sf"/>
</dbReference>
<keyword evidence="3" id="KW-0677">Repeat</keyword>
<keyword evidence="6" id="KW-0539">Nucleus</keyword>
<feature type="domain" description="C2H2-type" evidence="8">
    <location>
        <begin position="73"/>
        <end position="95"/>
    </location>
</feature>
<comment type="subcellular location">
    <subcellularLocation>
        <location evidence="1">Nucleus</location>
    </subcellularLocation>
</comment>
<evidence type="ECO:0000256" key="2">
    <source>
        <dbReference type="ARBA" id="ARBA00022723"/>
    </source>
</evidence>